<keyword evidence="10" id="KW-1185">Reference proteome</keyword>
<comment type="similarity">
    <text evidence="3">Belongs to the Nudix hydrolase family. NudK subfamily.</text>
</comment>
<dbReference type="GO" id="GO:0016787">
    <property type="term" value="F:hydrolase activity"/>
    <property type="evidence" value="ECO:0007669"/>
    <property type="project" value="UniProtKB-KW"/>
</dbReference>
<evidence type="ECO:0000256" key="6">
    <source>
        <dbReference type="ARBA" id="ARBA00032162"/>
    </source>
</evidence>
<evidence type="ECO:0000256" key="7">
    <source>
        <dbReference type="ARBA" id="ARBA00032272"/>
    </source>
</evidence>
<dbReference type="EMBL" id="JAFREP010000019">
    <property type="protein sequence ID" value="MBO1320707.1"/>
    <property type="molecule type" value="Genomic_DNA"/>
</dbReference>
<dbReference type="InterPro" id="IPR015797">
    <property type="entry name" value="NUDIX_hydrolase-like_dom_sf"/>
</dbReference>
<dbReference type="Pfam" id="PF00293">
    <property type="entry name" value="NUDIX"/>
    <property type="match status" value="1"/>
</dbReference>
<dbReference type="PROSITE" id="PS51462">
    <property type="entry name" value="NUDIX"/>
    <property type="match status" value="1"/>
</dbReference>
<dbReference type="GO" id="GO:0019693">
    <property type="term" value="P:ribose phosphate metabolic process"/>
    <property type="evidence" value="ECO:0007669"/>
    <property type="project" value="TreeGrafter"/>
</dbReference>
<evidence type="ECO:0000313" key="9">
    <source>
        <dbReference type="EMBL" id="MBO1320707.1"/>
    </source>
</evidence>
<comment type="caution">
    <text evidence="9">The sequence shown here is derived from an EMBL/GenBank/DDBJ whole genome shotgun (WGS) entry which is preliminary data.</text>
</comment>
<dbReference type="Gene3D" id="3.90.79.10">
    <property type="entry name" value="Nucleoside Triphosphate Pyrophosphohydrolase"/>
    <property type="match status" value="1"/>
</dbReference>
<dbReference type="CDD" id="cd03424">
    <property type="entry name" value="NUDIX_ADPRase_Nudt5_UGPPase_Nudt14"/>
    <property type="match status" value="1"/>
</dbReference>
<evidence type="ECO:0000259" key="8">
    <source>
        <dbReference type="PROSITE" id="PS51462"/>
    </source>
</evidence>
<evidence type="ECO:0000256" key="3">
    <source>
        <dbReference type="ARBA" id="ARBA00007275"/>
    </source>
</evidence>
<feature type="domain" description="Nudix hydrolase" evidence="8">
    <location>
        <begin position="28"/>
        <end position="166"/>
    </location>
</feature>
<dbReference type="InterPro" id="IPR000086">
    <property type="entry name" value="NUDIX_hydrolase_dom"/>
</dbReference>
<gene>
    <name evidence="9" type="ORF">J3U88_19670</name>
</gene>
<sequence length="174" mass="19266">MAEQQEMLGEGKFVRLVRQGRWEFARRKNTTGIAVIVARTNQDEIILVEQFRPPIGKNVIELPAGLIGDIPGQENEAFETAARRELLEETGFEAKRWTRLTEGPPSAGMISEWITLFGATDLTKINEGGGDETEDIKVHVIALDKVDAWLQQKAAAGIAIDPKVYSGLYFAAKL</sequence>
<dbReference type="AlphaFoldDB" id="A0A8J7Q5C8"/>
<keyword evidence="5 9" id="KW-0378">Hydrolase</keyword>
<protein>
    <recommendedName>
        <fullName evidence="4">GDP-mannose pyrophosphatase</fullName>
    </recommendedName>
    <alternativeName>
        <fullName evidence="6">GDP-mannose hydrolase</fullName>
    </alternativeName>
    <alternativeName>
        <fullName evidence="7">GDPMK</fullName>
    </alternativeName>
</protein>
<reference evidence="9" key="1">
    <citation type="submission" date="2021-03" db="EMBL/GenBank/DDBJ databases">
        <authorList>
            <person name="Wang G."/>
        </authorList>
    </citation>
    <scope>NUCLEOTIDE SEQUENCE</scope>
    <source>
        <strain evidence="9">KCTC 12899</strain>
    </source>
</reference>
<evidence type="ECO:0000256" key="4">
    <source>
        <dbReference type="ARBA" id="ARBA00016377"/>
    </source>
</evidence>
<organism evidence="9 10">
    <name type="scientific">Acanthopleuribacter pedis</name>
    <dbReference type="NCBI Taxonomy" id="442870"/>
    <lineage>
        <taxon>Bacteria</taxon>
        <taxon>Pseudomonadati</taxon>
        <taxon>Acidobacteriota</taxon>
        <taxon>Holophagae</taxon>
        <taxon>Acanthopleuribacterales</taxon>
        <taxon>Acanthopleuribacteraceae</taxon>
        <taxon>Acanthopleuribacter</taxon>
    </lineage>
</organism>
<evidence type="ECO:0000256" key="1">
    <source>
        <dbReference type="ARBA" id="ARBA00000847"/>
    </source>
</evidence>
<comment type="cofactor">
    <cofactor evidence="2">
        <name>Mg(2+)</name>
        <dbReference type="ChEBI" id="CHEBI:18420"/>
    </cofactor>
</comment>
<dbReference type="GO" id="GO:0006753">
    <property type="term" value="P:nucleoside phosphate metabolic process"/>
    <property type="evidence" value="ECO:0007669"/>
    <property type="project" value="TreeGrafter"/>
</dbReference>
<dbReference type="Proteomes" id="UP000664417">
    <property type="component" value="Unassembled WGS sequence"/>
</dbReference>
<accession>A0A8J7Q5C8</accession>
<proteinExistence type="inferred from homology"/>
<dbReference type="RefSeq" id="WP_207860662.1">
    <property type="nucleotide sequence ID" value="NZ_JAFREP010000019.1"/>
</dbReference>
<evidence type="ECO:0000313" key="10">
    <source>
        <dbReference type="Proteomes" id="UP000664417"/>
    </source>
</evidence>
<dbReference type="PANTHER" id="PTHR11839">
    <property type="entry name" value="UDP/ADP-SUGAR PYROPHOSPHATASE"/>
    <property type="match status" value="1"/>
</dbReference>
<dbReference type="PANTHER" id="PTHR11839:SF18">
    <property type="entry name" value="NUDIX HYDROLASE DOMAIN-CONTAINING PROTEIN"/>
    <property type="match status" value="1"/>
</dbReference>
<evidence type="ECO:0000256" key="2">
    <source>
        <dbReference type="ARBA" id="ARBA00001946"/>
    </source>
</evidence>
<comment type="catalytic activity">
    <reaction evidence="1">
        <text>GDP-alpha-D-mannose + H2O = alpha-D-mannose 1-phosphate + GMP + 2 H(+)</text>
        <dbReference type="Rhea" id="RHEA:27978"/>
        <dbReference type="ChEBI" id="CHEBI:15377"/>
        <dbReference type="ChEBI" id="CHEBI:15378"/>
        <dbReference type="ChEBI" id="CHEBI:57527"/>
        <dbReference type="ChEBI" id="CHEBI:58115"/>
        <dbReference type="ChEBI" id="CHEBI:58409"/>
    </reaction>
</comment>
<dbReference type="SUPFAM" id="SSF55811">
    <property type="entry name" value="Nudix"/>
    <property type="match status" value="1"/>
</dbReference>
<name>A0A8J7Q5C8_9BACT</name>
<evidence type="ECO:0000256" key="5">
    <source>
        <dbReference type="ARBA" id="ARBA00022801"/>
    </source>
</evidence>